<proteinExistence type="predicted"/>
<accession>A0A2N0H5T9</accession>
<dbReference type="Proteomes" id="UP000232587">
    <property type="component" value="Unassembled WGS sequence"/>
</dbReference>
<keyword evidence="3" id="KW-1185">Reference proteome</keyword>
<dbReference type="AlphaFoldDB" id="A0A2N0H5T9"/>
<comment type="caution">
    <text evidence="2">The sequence shown here is derived from an EMBL/GenBank/DDBJ whole genome shotgun (WGS) entry which is preliminary data.</text>
</comment>
<dbReference type="NCBIfam" id="NF033537">
    <property type="entry name" value="lasso_biosyn_B2"/>
    <property type="match status" value="1"/>
</dbReference>
<reference evidence="2 3" key="1">
    <citation type="submission" date="2017-11" db="EMBL/GenBank/DDBJ databases">
        <title>Genomic Encyclopedia of Type Strains, Phase III (KMG-III): the genomes of soil and plant-associated and newly described type strains.</title>
        <authorList>
            <person name="Whitman W."/>
        </authorList>
    </citation>
    <scope>NUCLEOTIDE SEQUENCE [LARGE SCALE GENOMIC DNA]</scope>
    <source>
        <strain evidence="2 3">CGMCC 1.12274</strain>
    </source>
</reference>
<evidence type="ECO:0000313" key="2">
    <source>
        <dbReference type="EMBL" id="PKB14282.1"/>
    </source>
</evidence>
<evidence type="ECO:0000313" key="3">
    <source>
        <dbReference type="Proteomes" id="UP000232587"/>
    </source>
</evidence>
<name>A0A2N0H5T9_9SPHN</name>
<feature type="domain" description="Microcin J25-processing protein McjB C-terminal" evidence="1">
    <location>
        <begin position="94"/>
        <end position="202"/>
    </location>
</feature>
<dbReference type="EMBL" id="PHUF01000005">
    <property type="protein sequence ID" value="PKB14282.1"/>
    <property type="molecule type" value="Genomic_DNA"/>
</dbReference>
<organism evidence="2 3">
    <name type="scientific">Novosphingobium kunmingense</name>
    <dbReference type="NCBI Taxonomy" id="1211806"/>
    <lineage>
        <taxon>Bacteria</taxon>
        <taxon>Pseudomonadati</taxon>
        <taxon>Pseudomonadota</taxon>
        <taxon>Alphaproteobacteria</taxon>
        <taxon>Sphingomonadales</taxon>
        <taxon>Sphingomonadaceae</taxon>
        <taxon>Novosphingobium</taxon>
    </lineage>
</organism>
<evidence type="ECO:0000259" key="1">
    <source>
        <dbReference type="Pfam" id="PF13471"/>
    </source>
</evidence>
<protein>
    <submittedName>
        <fullName evidence="2">Transglutaminase superfamily protein</fullName>
    </submittedName>
</protein>
<sequence>MLSDRPDTAWCVIDGVAVGLDIAADRYFRLDEAQNAQFLANASPEWLDRPHQPVSFPLPDDWERPQTRSAAIDDGSFRLGDVARSIWMQHRIERRLATRSFAQVLSEARDTIGCRTAKDIVQSKQAQRDIRAFQHARLLRTAADRCLPRSIALALCLARHGCRVHVVLGVKLAPFAAHCWAQNRGEVLNDELEEVRRYTPILVL</sequence>
<dbReference type="InterPro" id="IPR053521">
    <property type="entry name" value="McjB-like"/>
</dbReference>
<gene>
    <name evidence="2" type="ORF">B0I00_2914</name>
</gene>
<dbReference type="Pfam" id="PF13471">
    <property type="entry name" value="Transglut_core3"/>
    <property type="match status" value="1"/>
</dbReference>
<dbReference type="InterPro" id="IPR032708">
    <property type="entry name" value="McjB_C"/>
</dbReference>